<dbReference type="Pfam" id="PF12833">
    <property type="entry name" value="HTH_18"/>
    <property type="match status" value="1"/>
</dbReference>
<protein>
    <submittedName>
        <fullName evidence="5">Helix-turn-helix domain-containing protein</fullName>
    </submittedName>
</protein>
<dbReference type="PANTHER" id="PTHR43280">
    <property type="entry name" value="ARAC-FAMILY TRANSCRIPTIONAL REGULATOR"/>
    <property type="match status" value="1"/>
</dbReference>
<dbReference type="EMBL" id="JAUDEN010000004">
    <property type="protein sequence ID" value="MDM8324308.1"/>
    <property type="molecule type" value="Genomic_DNA"/>
</dbReference>
<keyword evidence="1" id="KW-0805">Transcription regulation</keyword>
<dbReference type="Proteomes" id="UP001169458">
    <property type="component" value="Unassembled WGS sequence"/>
</dbReference>
<keyword evidence="2" id="KW-0238">DNA-binding</keyword>
<dbReference type="RefSeq" id="WP_289558458.1">
    <property type="nucleotide sequence ID" value="NZ_JAUDEN010000004.1"/>
</dbReference>
<dbReference type="Gene3D" id="1.10.10.60">
    <property type="entry name" value="Homeodomain-like"/>
    <property type="match status" value="1"/>
</dbReference>
<accession>A0ABT7VDF3</accession>
<evidence type="ECO:0000313" key="6">
    <source>
        <dbReference type="Proteomes" id="UP001169458"/>
    </source>
</evidence>
<dbReference type="SUPFAM" id="SSF46689">
    <property type="entry name" value="Homeodomain-like"/>
    <property type="match status" value="1"/>
</dbReference>
<evidence type="ECO:0000313" key="5">
    <source>
        <dbReference type="EMBL" id="MDM8324308.1"/>
    </source>
</evidence>
<comment type="caution">
    <text evidence="5">The sequence shown here is derived from an EMBL/GenBank/DDBJ whole genome shotgun (WGS) entry which is preliminary data.</text>
</comment>
<feature type="domain" description="HTH araC/xylS-type" evidence="4">
    <location>
        <begin position="169"/>
        <end position="271"/>
    </location>
</feature>
<reference evidence="6" key="1">
    <citation type="submission" date="2023-07" db="EMBL/GenBank/DDBJ databases">
        <title>Identification and characterization of horizontal gene transfer across gut microbiota members of farm animals based on homology search.</title>
        <authorList>
            <person name="Schwarzerova J."/>
            <person name="Nykrynova M."/>
            <person name="Jureckova K."/>
            <person name="Cejkova D."/>
            <person name="Rychlik I."/>
        </authorList>
    </citation>
    <scope>NUCLEOTIDE SEQUENCE [LARGE SCALE GENOMIC DNA]</scope>
    <source>
        <strain evidence="6">109_WCHN</strain>
    </source>
</reference>
<dbReference type="PROSITE" id="PS01124">
    <property type="entry name" value="HTH_ARAC_FAMILY_2"/>
    <property type="match status" value="1"/>
</dbReference>
<dbReference type="PANTHER" id="PTHR43280:SF32">
    <property type="entry name" value="TRANSCRIPTIONAL REGULATORY PROTEIN"/>
    <property type="match status" value="1"/>
</dbReference>
<sequence length="278" mass="32303">MERQEWNKIFFIRSVKEYDVTDNPCCVIHILCRRGSMSFRFQNVHYNIAAGDYVILTNMSLASGFSESDDYEGITMGLSEPFVLSIAIRNNYGIIGHLSLLQNPVMKLSPPDFRKCSSDMERLRERLADKTHLFREEMLGYLLMAHILDLYDIHARGQAPRPVPERTAKLLQQFVDMLYGGEYITHRDVPYYASRLCVTPHYLSEICRKASGKPATYWIDRFTLHEIANLLCQKELTLTDIADRLHFSSVSYFSRYVKKQTGLYPTAYRNNLWKKSGE</sequence>
<dbReference type="SMART" id="SM00342">
    <property type="entry name" value="HTH_ARAC"/>
    <property type="match status" value="1"/>
</dbReference>
<evidence type="ECO:0000256" key="2">
    <source>
        <dbReference type="ARBA" id="ARBA00023125"/>
    </source>
</evidence>
<name>A0ABT7VDF3_9BACE</name>
<organism evidence="5 6">
    <name type="scientific">Bacteroides gallinaceum</name>
    <dbReference type="NCBI Taxonomy" id="1462571"/>
    <lineage>
        <taxon>Bacteria</taxon>
        <taxon>Pseudomonadati</taxon>
        <taxon>Bacteroidota</taxon>
        <taxon>Bacteroidia</taxon>
        <taxon>Bacteroidales</taxon>
        <taxon>Bacteroidaceae</taxon>
        <taxon>Bacteroides</taxon>
    </lineage>
</organism>
<keyword evidence="3" id="KW-0804">Transcription</keyword>
<dbReference type="InterPro" id="IPR009057">
    <property type="entry name" value="Homeodomain-like_sf"/>
</dbReference>
<dbReference type="InterPro" id="IPR018060">
    <property type="entry name" value="HTH_AraC"/>
</dbReference>
<evidence type="ECO:0000259" key="4">
    <source>
        <dbReference type="PROSITE" id="PS01124"/>
    </source>
</evidence>
<evidence type="ECO:0000256" key="3">
    <source>
        <dbReference type="ARBA" id="ARBA00023163"/>
    </source>
</evidence>
<gene>
    <name evidence="5" type="ORF">QUW60_03535</name>
</gene>
<proteinExistence type="predicted"/>
<keyword evidence="6" id="KW-1185">Reference proteome</keyword>
<evidence type="ECO:0000256" key="1">
    <source>
        <dbReference type="ARBA" id="ARBA00023015"/>
    </source>
</evidence>